<dbReference type="EC" id="1.1.1.-" evidence="3"/>
<dbReference type="PANTHER" id="PTHR43364">
    <property type="entry name" value="NADH-SPECIFIC METHYLGLYOXAL REDUCTASE-RELATED"/>
    <property type="match status" value="1"/>
</dbReference>
<accession>A0A2Z4AEP8</accession>
<proteinExistence type="predicted"/>
<dbReference type="PANTHER" id="PTHR43364:SF4">
    <property type="entry name" value="NAD(P)-LINKED OXIDOREDUCTASE SUPERFAMILY PROTEIN"/>
    <property type="match status" value="1"/>
</dbReference>
<evidence type="ECO:0000313" key="4">
    <source>
        <dbReference type="Proteomes" id="UP000247465"/>
    </source>
</evidence>
<dbReference type="EMBL" id="CP029803">
    <property type="protein sequence ID" value="AWT60839.1"/>
    <property type="molecule type" value="Genomic_DNA"/>
</dbReference>
<name>A0A2Z4AEP8_9BACT</name>
<dbReference type="Pfam" id="PF00248">
    <property type="entry name" value="Aldo_ket_red"/>
    <property type="match status" value="1"/>
</dbReference>
<feature type="domain" description="NADP-dependent oxidoreductase" evidence="2">
    <location>
        <begin position="2"/>
        <end position="284"/>
    </location>
</feature>
<sequence>MLALGCWAFAGNDWGSQDDRDSLGAMKEAWDHGVRHWDTAIAYGSGHSERLCGLFLKDKYDEAFVASKASVGKKPGSIVRALYKSLSNLKTERIDLYYLHYPKRGVDMRPHMELLGREKERGLIGAIGVSNFSLEEMESLREVGEIDVCQIGYNPIWRKPDADILPYCRKHGIPVVTHSSIGQGILTGKFSLDPRFREDDVRSRNVLFDQQLWSKIHPLIEEMKAIVLPLELPLHHLTIQWNLRQPGITTAVIGSRSTEQSAVNFSALNSRFSEKAFSDVTAISNRLQELLPDETNLFRWYP</sequence>
<dbReference type="InterPro" id="IPR020471">
    <property type="entry name" value="AKR"/>
</dbReference>
<dbReference type="GO" id="GO:0016491">
    <property type="term" value="F:oxidoreductase activity"/>
    <property type="evidence" value="ECO:0007669"/>
    <property type="project" value="UniProtKB-KW"/>
</dbReference>
<evidence type="ECO:0000256" key="1">
    <source>
        <dbReference type="ARBA" id="ARBA00023002"/>
    </source>
</evidence>
<evidence type="ECO:0000313" key="3">
    <source>
        <dbReference type="EMBL" id="AWT60839.1"/>
    </source>
</evidence>
<organism evidence="3 4">
    <name type="scientific">Candidatus Moanibacter tarae</name>
    <dbReference type="NCBI Taxonomy" id="2200854"/>
    <lineage>
        <taxon>Bacteria</taxon>
        <taxon>Pseudomonadati</taxon>
        <taxon>Verrucomicrobiota</taxon>
        <taxon>Opitutia</taxon>
        <taxon>Puniceicoccales</taxon>
        <taxon>Puniceicoccales incertae sedis</taxon>
        <taxon>Candidatus Moanibacter</taxon>
    </lineage>
</organism>
<dbReference type="SUPFAM" id="SSF51430">
    <property type="entry name" value="NAD(P)-linked oxidoreductase"/>
    <property type="match status" value="1"/>
</dbReference>
<reference evidence="3 4" key="1">
    <citation type="submission" date="2018-06" db="EMBL/GenBank/DDBJ databases">
        <title>Draft Genome Sequence of a Novel Marine Bacterium Related to the Verrucomicrobia.</title>
        <authorList>
            <person name="Vosseberg J."/>
            <person name="Martijn J."/>
            <person name="Ettema T.J.G."/>
        </authorList>
    </citation>
    <scope>NUCLEOTIDE SEQUENCE [LARGE SCALE GENOMIC DNA]</scope>
    <source>
        <strain evidence="3">TARA_B100001123</strain>
    </source>
</reference>
<gene>
    <name evidence="3" type="primary">yhdN_5</name>
    <name evidence="3" type="ORF">DF168_02063</name>
</gene>
<dbReference type="PRINTS" id="PR00069">
    <property type="entry name" value="ALDKETRDTASE"/>
</dbReference>
<dbReference type="InterPro" id="IPR036812">
    <property type="entry name" value="NAD(P)_OxRdtase_dom_sf"/>
</dbReference>
<evidence type="ECO:0000259" key="2">
    <source>
        <dbReference type="Pfam" id="PF00248"/>
    </source>
</evidence>
<dbReference type="Gene3D" id="3.20.20.100">
    <property type="entry name" value="NADP-dependent oxidoreductase domain"/>
    <property type="match status" value="1"/>
</dbReference>
<protein>
    <submittedName>
        <fullName evidence="3">Aldo-keto reductase YhdN</fullName>
        <ecNumber evidence="3">1.1.1.-</ecNumber>
    </submittedName>
</protein>
<dbReference type="InterPro" id="IPR023210">
    <property type="entry name" value="NADP_OxRdtase_dom"/>
</dbReference>
<dbReference type="GO" id="GO:0005829">
    <property type="term" value="C:cytosol"/>
    <property type="evidence" value="ECO:0007669"/>
    <property type="project" value="TreeGrafter"/>
</dbReference>
<dbReference type="Proteomes" id="UP000247465">
    <property type="component" value="Chromosome"/>
</dbReference>
<dbReference type="AlphaFoldDB" id="A0A2Z4AEP8"/>
<dbReference type="InterPro" id="IPR050523">
    <property type="entry name" value="AKR_Detox_Biosynth"/>
</dbReference>
<dbReference type="KEGG" id="mtar:DF168_02063"/>
<keyword evidence="1 3" id="KW-0560">Oxidoreductase</keyword>
<dbReference type="CDD" id="cd19085">
    <property type="entry name" value="AKR_AKR11B3"/>
    <property type="match status" value="1"/>
</dbReference>